<name>A0A1F5T1U1_9BACT</name>
<evidence type="ECO:0000313" key="6">
    <source>
        <dbReference type="Proteomes" id="UP000179001"/>
    </source>
</evidence>
<evidence type="ECO:0000313" key="5">
    <source>
        <dbReference type="EMBL" id="OGF32431.1"/>
    </source>
</evidence>
<dbReference type="GO" id="GO:0006302">
    <property type="term" value="P:double-strand break repair"/>
    <property type="evidence" value="ECO:0007669"/>
    <property type="project" value="TreeGrafter"/>
</dbReference>
<dbReference type="EMBL" id="MFGJ01000006">
    <property type="protein sequence ID" value="OGF32431.1"/>
    <property type="molecule type" value="Genomic_DNA"/>
</dbReference>
<organism evidence="5 6">
    <name type="scientific">Candidatus Falkowbacteria bacterium RIFOXYC2_FULL_36_12</name>
    <dbReference type="NCBI Taxonomy" id="1798002"/>
    <lineage>
        <taxon>Bacteria</taxon>
        <taxon>Candidatus Falkowiibacteriota</taxon>
    </lineage>
</organism>
<dbReference type="Gene3D" id="3.40.1440.60">
    <property type="entry name" value="PriA, 3(prime) DNA-binding domain"/>
    <property type="match status" value="1"/>
</dbReference>
<dbReference type="PANTHER" id="PTHR30580">
    <property type="entry name" value="PRIMOSOMAL PROTEIN N"/>
    <property type="match status" value="1"/>
</dbReference>
<keyword evidence="1" id="KW-0547">Nucleotide-binding</keyword>
<dbReference type="GO" id="GO:0043138">
    <property type="term" value="F:3'-5' DNA helicase activity"/>
    <property type="evidence" value="ECO:0007669"/>
    <property type="project" value="TreeGrafter"/>
</dbReference>
<evidence type="ECO:0000256" key="3">
    <source>
        <dbReference type="ARBA" id="ARBA00023125"/>
    </source>
</evidence>
<dbReference type="InterPro" id="IPR042115">
    <property type="entry name" value="PriA_3primeBD_sf"/>
</dbReference>
<evidence type="ECO:0000256" key="1">
    <source>
        <dbReference type="ARBA" id="ARBA00022741"/>
    </source>
</evidence>
<dbReference type="AlphaFoldDB" id="A0A1F5T1U1"/>
<dbReference type="Pfam" id="PF17764">
    <property type="entry name" value="PriA_3primeBD"/>
    <property type="match status" value="1"/>
</dbReference>
<comment type="caution">
    <text evidence="5">The sequence shown here is derived from an EMBL/GenBank/DDBJ whole genome shotgun (WGS) entry which is preliminary data.</text>
</comment>
<dbReference type="InterPro" id="IPR041222">
    <property type="entry name" value="PriA_3primeBD"/>
</dbReference>
<keyword evidence="2" id="KW-0067">ATP-binding</keyword>
<evidence type="ECO:0000259" key="4">
    <source>
        <dbReference type="Pfam" id="PF17764"/>
    </source>
</evidence>
<accession>A0A1F5T1U1</accession>
<keyword evidence="3" id="KW-0238">DNA-binding</keyword>
<dbReference type="GO" id="GO:0005524">
    <property type="term" value="F:ATP binding"/>
    <property type="evidence" value="ECO:0007669"/>
    <property type="project" value="UniProtKB-KW"/>
</dbReference>
<proteinExistence type="predicted"/>
<dbReference type="GO" id="GO:0006310">
    <property type="term" value="P:DNA recombination"/>
    <property type="evidence" value="ECO:0007669"/>
    <property type="project" value="TreeGrafter"/>
</dbReference>
<dbReference type="Gene3D" id="3.40.50.300">
    <property type="entry name" value="P-loop containing nucleotide triphosphate hydrolases"/>
    <property type="match status" value="1"/>
</dbReference>
<gene>
    <name evidence="5" type="ORF">A2478_03875</name>
</gene>
<feature type="domain" description="Primosomal protein N' 3' DNA-binding" evidence="4">
    <location>
        <begin position="18"/>
        <end position="104"/>
    </location>
</feature>
<evidence type="ECO:0000256" key="2">
    <source>
        <dbReference type="ARBA" id="ARBA00022840"/>
    </source>
</evidence>
<reference evidence="5 6" key="1">
    <citation type="journal article" date="2016" name="Nat. Commun.">
        <title>Thousands of microbial genomes shed light on interconnected biogeochemical processes in an aquifer system.</title>
        <authorList>
            <person name="Anantharaman K."/>
            <person name="Brown C.T."/>
            <person name="Hug L.A."/>
            <person name="Sharon I."/>
            <person name="Castelle C.J."/>
            <person name="Probst A.J."/>
            <person name="Thomas B.C."/>
            <person name="Singh A."/>
            <person name="Wilkins M.J."/>
            <person name="Karaoz U."/>
            <person name="Brodie E.L."/>
            <person name="Williams K.H."/>
            <person name="Hubbard S.S."/>
            <person name="Banfield J.F."/>
        </authorList>
    </citation>
    <scope>NUCLEOTIDE SEQUENCE [LARGE SCALE GENOMIC DNA]</scope>
</reference>
<dbReference type="STRING" id="1798002.A2478_03875"/>
<dbReference type="GO" id="GO:0003677">
    <property type="term" value="F:DNA binding"/>
    <property type="evidence" value="ECO:0007669"/>
    <property type="project" value="UniProtKB-KW"/>
</dbReference>
<protein>
    <recommendedName>
        <fullName evidence="4">Primosomal protein N' 3' DNA-binding domain-containing protein</fullName>
    </recommendedName>
</protein>
<sequence length="627" mass="72759">MKNIAKIMLFRKLPRQIDCFDYKVPESLQPVIRLGSLVKIPFRAGQVFGVVLELSDNSEFENLKQITSIESSVPLIKAEQLALAKWFANYYHYSLTATVRMMLPEPLKNKVTITLPIVISGDRTIKCSDQSHQLTKKILGDKKNYLSISYDTKFKFELMVDLIEQVDLKLSQIAFIFPHKNSIQQFLRFIPVKFQDTIAVVDSQLFTSKSRYNQIYQSIKDNKKNIIIGTRSALFAPFCNLKIMFVDDIHSDDHINWDQEPRFNALEVARQIQKIYSSQLIFSSPAPKVADFYRAREEKWQLISLGEQWPNSKLKIIDLKDVRRLAFTYLSEKLINEIKTKLVSKFRVLLVINKRGYASFSTCRDCGQIPTCPKCSLPYTLSQSKLYCFYCKQSSDSVTCQKCTGHDFVALGYGQEQLVEEITKLFPKVSIATEANRTPTILITTAGSLTIDIIEKYDFMALVHIDSIFYNPDFNTTERAYDQIQDLIAKYRLYHTEPIFLQTNFRDNLAIRKLGHSYQQYYVNELKSRQRYSYPPFSQLIQIFVQDEKQSVAEHNISLIYNEIAPICLKYKVSCSKPYKFYKNHVRGRIRYYILLKFMPGNIKYEAEILNGVSTDAYIDKTPLNVV</sequence>
<dbReference type="InterPro" id="IPR027417">
    <property type="entry name" value="P-loop_NTPase"/>
</dbReference>
<dbReference type="SUPFAM" id="SSF52540">
    <property type="entry name" value="P-loop containing nucleoside triphosphate hydrolases"/>
    <property type="match status" value="1"/>
</dbReference>
<dbReference type="PANTHER" id="PTHR30580:SF0">
    <property type="entry name" value="PRIMOSOMAL PROTEIN N"/>
    <property type="match status" value="1"/>
</dbReference>
<dbReference type="Proteomes" id="UP000179001">
    <property type="component" value="Unassembled WGS sequence"/>
</dbReference>
<dbReference type="GO" id="GO:0006270">
    <property type="term" value="P:DNA replication initiation"/>
    <property type="evidence" value="ECO:0007669"/>
    <property type="project" value="TreeGrafter"/>
</dbReference>